<dbReference type="InterPro" id="IPR051935">
    <property type="entry name" value="HSDL2"/>
</dbReference>
<accession>A0A4U0VAF9</accession>
<proteinExistence type="predicted"/>
<dbReference type="EMBL" id="NAJP01000011">
    <property type="protein sequence ID" value="TKA45482.1"/>
    <property type="molecule type" value="Genomic_DNA"/>
</dbReference>
<dbReference type="Proteomes" id="UP000310066">
    <property type="component" value="Unassembled WGS sequence"/>
</dbReference>
<organism evidence="2 3">
    <name type="scientific">Friedmanniomyces endolithicus</name>
    <dbReference type="NCBI Taxonomy" id="329885"/>
    <lineage>
        <taxon>Eukaryota</taxon>
        <taxon>Fungi</taxon>
        <taxon>Dikarya</taxon>
        <taxon>Ascomycota</taxon>
        <taxon>Pezizomycotina</taxon>
        <taxon>Dothideomycetes</taxon>
        <taxon>Dothideomycetidae</taxon>
        <taxon>Mycosphaerellales</taxon>
        <taxon>Teratosphaeriaceae</taxon>
        <taxon>Friedmanniomyces</taxon>
    </lineage>
</organism>
<dbReference type="OrthoDB" id="5327538at2759"/>
<name>A0A4U0VAF9_9PEZI</name>
<gene>
    <name evidence="2" type="ORF">B0A54_04021</name>
</gene>
<dbReference type="PANTHER" id="PTHR42808:SF4">
    <property type="entry name" value="SHORT CHAIN DEHYDROGENASE"/>
    <property type="match status" value="1"/>
</dbReference>
<feature type="region of interest" description="Disordered" evidence="1">
    <location>
        <begin position="1"/>
        <end position="23"/>
    </location>
</feature>
<sequence length="206" mass="22602">MKGVSRISTTDHGAQLEQTTSDDNLQSQVAIDLANDGYAGGSSQRALYTYLPFTPHPNSLRSTINPVARKIPKACSEALALQVDVRDYEDAADMVQKTLMQFRHPPTSASSAVATARHFNHLKCSWNCHLKPQAIVKAPVAEVNGRCVLDEDILRGHGATDVEPYNLVPGGTPWRLMPAEMPSLRIREQEDEQRRVASMARGAAKL</sequence>
<evidence type="ECO:0000313" key="2">
    <source>
        <dbReference type="EMBL" id="TKA45482.1"/>
    </source>
</evidence>
<dbReference type="PANTHER" id="PTHR42808">
    <property type="entry name" value="HYDROXYSTEROID DEHYDROGENASE-LIKE PROTEIN 2"/>
    <property type="match status" value="1"/>
</dbReference>
<evidence type="ECO:0000256" key="1">
    <source>
        <dbReference type="SAM" id="MobiDB-lite"/>
    </source>
</evidence>
<dbReference type="AlphaFoldDB" id="A0A4U0VAF9"/>
<reference evidence="2 3" key="1">
    <citation type="submission" date="2017-03" db="EMBL/GenBank/DDBJ databases">
        <title>Genomes of endolithic fungi from Antarctica.</title>
        <authorList>
            <person name="Coleine C."/>
            <person name="Masonjones S."/>
            <person name="Stajich J.E."/>
        </authorList>
    </citation>
    <scope>NUCLEOTIDE SEQUENCE [LARGE SCALE GENOMIC DNA]</scope>
    <source>
        <strain evidence="2 3">CCFEE 5311</strain>
    </source>
</reference>
<comment type="caution">
    <text evidence="2">The sequence shown here is derived from an EMBL/GenBank/DDBJ whole genome shotgun (WGS) entry which is preliminary data.</text>
</comment>
<evidence type="ECO:0000313" key="3">
    <source>
        <dbReference type="Proteomes" id="UP000310066"/>
    </source>
</evidence>
<protein>
    <submittedName>
        <fullName evidence="2">Uncharacterized protein</fullName>
    </submittedName>
</protein>